<dbReference type="RefSeq" id="WP_267848704.1">
    <property type="nucleotide sequence ID" value="NZ_JAPMXC010000006.1"/>
</dbReference>
<evidence type="ECO:0000259" key="15">
    <source>
        <dbReference type="Pfam" id="PF02769"/>
    </source>
</evidence>
<gene>
    <name evidence="12 16" type="primary">purM</name>
    <name evidence="16" type="ORF">OVY01_16720</name>
</gene>
<sequence length="362" mass="37814">MNQPKDSLDAQPTPSAPPAPPTGLSYRDAGVDIDAGDALVDRIKPLAKRTMREGVLNGIGGFGALFEIPKRYKEPVLVSGTDGVGTKLRLAFDLNRHDTVGQDLVAMSVNDILVQGAEPLFFLDYFACGKLDVDTAARVVGGIATGCELAGCALIGGETAEMPGMYPDGEYDLAGFAVGAVEKSRIIDGRDIASGDVVLGLASSGIHSNGYSLVRKIIERAAPDLDADFDGRSLADALMAPTRIYVKPVLALLEKIAVKGIAHITGGGLVENIPRILGDGLSAELDHRAWPLPPLFQWLQQHGGVADAEMHRVFNCGIGLVMVVSAGDAAAASALLAAAGETVWQIGQVRARAEGEAQTVVV</sequence>
<dbReference type="InterPro" id="IPR010918">
    <property type="entry name" value="PurM-like_C_dom"/>
</dbReference>
<protein>
    <recommendedName>
        <fullName evidence="4 12">Phosphoribosylformylglycinamidine cyclo-ligase</fullName>
        <ecNumber evidence="3 12">6.3.3.1</ecNumber>
    </recommendedName>
    <alternativeName>
        <fullName evidence="9 12">AIR synthase</fullName>
    </alternativeName>
    <alternativeName>
        <fullName evidence="10 12">AIRS</fullName>
    </alternativeName>
    <alternativeName>
        <fullName evidence="8 12">Phosphoribosyl-aminoimidazole synthetase</fullName>
    </alternativeName>
</protein>
<evidence type="ECO:0000256" key="4">
    <source>
        <dbReference type="ARBA" id="ARBA00020367"/>
    </source>
</evidence>
<dbReference type="InterPro" id="IPR004733">
    <property type="entry name" value="PurM_cligase"/>
</dbReference>
<dbReference type="EMBL" id="JAPMXC010000006">
    <property type="protein sequence ID" value="MCY0388819.1"/>
    <property type="molecule type" value="Genomic_DNA"/>
</dbReference>
<dbReference type="PANTHER" id="PTHR10520:SF12">
    <property type="entry name" value="TRIFUNCTIONAL PURINE BIOSYNTHETIC PROTEIN ADENOSINE-3"/>
    <property type="match status" value="1"/>
</dbReference>
<dbReference type="PANTHER" id="PTHR10520">
    <property type="entry name" value="TRIFUNCTIONAL PURINE BIOSYNTHETIC PROTEIN ADENOSINE-3-RELATED"/>
    <property type="match status" value="1"/>
</dbReference>
<feature type="domain" description="PurM-like N-terminal" evidence="14">
    <location>
        <begin position="76"/>
        <end position="181"/>
    </location>
</feature>
<reference evidence="16" key="1">
    <citation type="submission" date="2022-11" db="EMBL/GenBank/DDBJ databases">
        <title>Robbsia betulipollinis sp. nov., isolated from pollen of birch (Betula pendula).</title>
        <authorList>
            <person name="Shi H."/>
            <person name="Ambika Manirajan B."/>
            <person name="Ratering S."/>
            <person name="Geissler-Plaum R."/>
            <person name="Schnell S."/>
        </authorList>
    </citation>
    <scope>NUCLEOTIDE SEQUENCE</scope>
    <source>
        <strain evidence="16">Bb-Pol-6</strain>
    </source>
</reference>
<dbReference type="InterPro" id="IPR016188">
    <property type="entry name" value="PurM-like_N"/>
</dbReference>
<keyword evidence="17" id="KW-1185">Reference proteome</keyword>
<evidence type="ECO:0000259" key="14">
    <source>
        <dbReference type="Pfam" id="PF00586"/>
    </source>
</evidence>
<dbReference type="Gene3D" id="3.90.650.10">
    <property type="entry name" value="PurM-like C-terminal domain"/>
    <property type="match status" value="1"/>
</dbReference>
<comment type="caution">
    <text evidence="16">The sequence shown here is derived from an EMBL/GenBank/DDBJ whole genome shotgun (WGS) entry which is preliminary data.</text>
</comment>
<dbReference type="Proteomes" id="UP001082899">
    <property type="component" value="Unassembled WGS sequence"/>
</dbReference>
<name>A0ABT3ZQI5_9BURK</name>
<dbReference type="EC" id="6.3.3.1" evidence="3 12"/>
<dbReference type="HAMAP" id="MF_00741">
    <property type="entry name" value="AIRS"/>
    <property type="match status" value="1"/>
</dbReference>
<evidence type="ECO:0000256" key="1">
    <source>
        <dbReference type="ARBA" id="ARBA00004686"/>
    </source>
</evidence>
<evidence type="ECO:0000256" key="2">
    <source>
        <dbReference type="ARBA" id="ARBA00010280"/>
    </source>
</evidence>
<dbReference type="InterPro" id="IPR036921">
    <property type="entry name" value="PurM-like_N_sf"/>
</dbReference>
<comment type="similarity">
    <text evidence="2 12">Belongs to the AIR synthase family.</text>
</comment>
<evidence type="ECO:0000313" key="17">
    <source>
        <dbReference type="Proteomes" id="UP001082899"/>
    </source>
</evidence>
<proteinExistence type="inferred from homology"/>
<evidence type="ECO:0000256" key="11">
    <source>
        <dbReference type="ARBA" id="ARBA00049057"/>
    </source>
</evidence>
<organism evidence="16 17">
    <name type="scientific">Robbsia betulipollinis</name>
    <dbReference type="NCBI Taxonomy" id="2981849"/>
    <lineage>
        <taxon>Bacteria</taxon>
        <taxon>Pseudomonadati</taxon>
        <taxon>Pseudomonadota</taxon>
        <taxon>Betaproteobacteria</taxon>
        <taxon>Burkholderiales</taxon>
        <taxon>Burkholderiaceae</taxon>
        <taxon>Robbsia</taxon>
    </lineage>
</organism>
<evidence type="ECO:0000256" key="7">
    <source>
        <dbReference type="ARBA" id="ARBA00022840"/>
    </source>
</evidence>
<evidence type="ECO:0000256" key="3">
    <source>
        <dbReference type="ARBA" id="ARBA00013047"/>
    </source>
</evidence>
<dbReference type="SUPFAM" id="SSF55326">
    <property type="entry name" value="PurM N-terminal domain-like"/>
    <property type="match status" value="1"/>
</dbReference>
<evidence type="ECO:0000313" key="16">
    <source>
        <dbReference type="EMBL" id="MCY0388819.1"/>
    </source>
</evidence>
<dbReference type="NCBIfam" id="TIGR00878">
    <property type="entry name" value="purM"/>
    <property type="match status" value="1"/>
</dbReference>
<evidence type="ECO:0000256" key="8">
    <source>
        <dbReference type="ARBA" id="ARBA00031908"/>
    </source>
</evidence>
<dbReference type="CDD" id="cd02196">
    <property type="entry name" value="PurM"/>
    <property type="match status" value="1"/>
</dbReference>
<feature type="domain" description="PurM-like C-terminal" evidence="15">
    <location>
        <begin position="194"/>
        <end position="357"/>
    </location>
</feature>
<dbReference type="GO" id="GO:0004641">
    <property type="term" value="F:phosphoribosylformylglycinamidine cyclo-ligase activity"/>
    <property type="evidence" value="ECO:0007669"/>
    <property type="project" value="UniProtKB-EC"/>
</dbReference>
<keyword evidence="5 12" id="KW-0436">Ligase</keyword>
<evidence type="ECO:0000256" key="13">
    <source>
        <dbReference type="SAM" id="MobiDB-lite"/>
    </source>
</evidence>
<comment type="catalytic activity">
    <reaction evidence="11 12">
        <text>2-formamido-N(1)-(5-O-phospho-beta-D-ribosyl)acetamidine + ATP = 5-amino-1-(5-phospho-beta-D-ribosyl)imidazole + ADP + phosphate + H(+)</text>
        <dbReference type="Rhea" id="RHEA:23032"/>
        <dbReference type="ChEBI" id="CHEBI:15378"/>
        <dbReference type="ChEBI" id="CHEBI:30616"/>
        <dbReference type="ChEBI" id="CHEBI:43474"/>
        <dbReference type="ChEBI" id="CHEBI:137981"/>
        <dbReference type="ChEBI" id="CHEBI:147287"/>
        <dbReference type="ChEBI" id="CHEBI:456216"/>
        <dbReference type="EC" id="6.3.3.1"/>
    </reaction>
</comment>
<dbReference type="Pfam" id="PF00586">
    <property type="entry name" value="AIRS"/>
    <property type="match status" value="1"/>
</dbReference>
<keyword evidence="12" id="KW-0658">Purine biosynthesis</keyword>
<comment type="subcellular location">
    <subcellularLocation>
        <location evidence="12">Cytoplasm</location>
    </subcellularLocation>
</comment>
<accession>A0ABT3ZQI5</accession>
<evidence type="ECO:0000256" key="10">
    <source>
        <dbReference type="ARBA" id="ARBA00033093"/>
    </source>
</evidence>
<keyword evidence="12" id="KW-0963">Cytoplasm</keyword>
<evidence type="ECO:0000256" key="5">
    <source>
        <dbReference type="ARBA" id="ARBA00022598"/>
    </source>
</evidence>
<dbReference type="SUPFAM" id="SSF56042">
    <property type="entry name" value="PurM C-terminal domain-like"/>
    <property type="match status" value="1"/>
</dbReference>
<dbReference type="Pfam" id="PF02769">
    <property type="entry name" value="AIRS_C"/>
    <property type="match status" value="1"/>
</dbReference>
<evidence type="ECO:0000256" key="6">
    <source>
        <dbReference type="ARBA" id="ARBA00022741"/>
    </source>
</evidence>
<feature type="region of interest" description="Disordered" evidence="13">
    <location>
        <begin position="1"/>
        <end position="26"/>
    </location>
</feature>
<dbReference type="InterPro" id="IPR036676">
    <property type="entry name" value="PurM-like_C_sf"/>
</dbReference>
<comment type="pathway">
    <text evidence="1 12">Purine metabolism; IMP biosynthesis via de novo pathway; 5-amino-1-(5-phospho-D-ribosyl)imidazole from N(2)-formyl-N(1)-(5-phospho-D-ribosyl)glycinamide: step 2/2.</text>
</comment>
<dbReference type="Gene3D" id="3.30.1330.10">
    <property type="entry name" value="PurM-like, N-terminal domain"/>
    <property type="match status" value="1"/>
</dbReference>
<keyword evidence="7 12" id="KW-0067">ATP-binding</keyword>
<keyword evidence="6 12" id="KW-0547">Nucleotide-binding</keyword>
<evidence type="ECO:0000256" key="9">
    <source>
        <dbReference type="ARBA" id="ARBA00032931"/>
    </source>
</evidence>
<evidence type="ECO:0000256" key="12">
    <source>
        <dbReference type="HAMAP-Rule" id="MF_00741"/>
    </source>
</evidence>